<dbReference type="AlphaFoldDB" id="A0A059CW05"/>
<evidence type="ECO:0000313" key="1">
    <source>
        <dbReference type="EMBL" id="KCW82389.1"/>
    </source>
</evidence>
<dbReference type="InParanoid" id="A0A059CW05"/>
<accession>A0A059CW05</accession>
<reference evidence="1" key="1">
    <citation type="submission" date="2013-07" db="EMBL/GenBank/DDBJ databases">
        <title>The genome of Eucalyptus grandis.</title>
        <authorList>
            <person name="Schmutz J."/>
            <person name="Hayes R."/>
            <person name="Myburg A."/>
            <person name="Tuskan G."/>
            <person name="Grattapaglia D."/>
            <person name="Rokhsar D.S."/>
        </authorList>
    </citation>
    <scope>NUCLEOTIDE SEQUENCE</scope>
    <source>
        <tissue evidence="1">Leaf extractions</tissue>
    </source>
</reference>
<organism evidence="1">
    <name type="scientific">Eucalyptus grandis</name>
    <name type="common">Flooded gum</name>
    <dbReference type="NCBI Taxonomy" id="71139"/>
    <lineage>
        <taxon>Eukaryota</taxon>
        <taxon>Viridiplantae</taxon>
        <taxon>Streptophyta</taxon>
        <taxon>Embryophyta</taxon>
        <taxon>Tracheophyta</taxon>
        <taxon>Spermatophyta</taxon>
        <taxon>Magnoliopsida</taxon>
        <taxon>eudicotyledons</taxon>
        <taxon>Gunneridae</taxon>
        <taxon>Pentapetalae</taxon>
        <taxon>rosids</taxon>
        <taxon>malvids</taxon>
        <taxon>Myrtales</taxon>
        <taxon>Myrtaceae</taxon>
        <taxon>Myrtoideae</taxon>
        <taxon>Eucalypteae</taxon>
        <taxon>Eucalyptus</taxon>
    </lineage>
</organism>
<dbReference type="Gramene" id="KCW82389">
    <property type="protein sequence ID" value="KCW82389"/>
    <property type="gene ID" value="EUGRSUZ_C03792"/>
</dbReference>
<proteinExistence type="predicted"/>
<dbReference type="EMBL" id="KK198755">
    <property type="protein sequence ID" value="KCW82389.1"/>
    <property type="molecule type" value="Genomic_DNA"/>
</dbReference>
<protein>
    <submittedName>
        <fullName evidence="1">Uncharacterized protein</fullName>
    </submittedName>
</protein>
<name>A0A059CW05_EUCGR</name>
<gene>
    <name evidence="1" type="ORF">EUGRSUZ_C03792</name>
</gene>
<sequence>MEWNTIIELRTINLHERLRLLWSQESFKISAPGCCAVFLKDQVVKSAAASVGAGQTIAILLEDSEAYVGPTIDASVTETIEKNKSRCTSG</sequence>